<organism evidence="1 2">
    <name type="scientific">Naganishia cerealis</name>
    <dbReference type="NCBI Taxonomy" id="610337"/>
    <lineage>
        <taxon>Eukaryota</taxon>
        <taxon>Fungi</taxon>
        <taxon>Dikarya</taxon>
        <taxon>Basidiomycota</taxon>
        <taxon>Agaricomycotina</taxon>
        <taxon>Tremellomycetes</taxon>
        <taxon>Filobasidiales</taxon>
        <taxon>Filobasidiaceae</taxon>
        <taxon>Naganishia</taxon>
    </lineage>
</organism>
<reference evidence="1" key="1">
    <citation type="submission" date="2023-04" db="EMBL/GenBank/DDBJ databases">
        <title>Draft Genome sequencing of Naganishia species isolated from polar environments using Oxford Nanopore Technology.</title>
        <authorList>
            <person name="Leo P."/>
            <person name="Venkateswaran K."/>
        </authorList>
    </citation>
    <scope>NUCLEOTIDE SEQUENCE</scope>
    <source>
        <strain evidence="1">MNA-CCFEE 5261</strain>
    </source>
</reference>
<dbReference type="Proteomes" id="UP001241377">
    <property type="component" value="Unassembled WGS sequence"/>
</dbReference>
<protein>
    <submittedName>
        <fullName evidence="1">Uncharacterized protein</fullName>
    </submittedName>
</protein>
<dbReference type="EMBL" id="JASBWR010000031">
    <property type="protein sequence ID" value="KAJ9105963.1"/>
    <property type="molecule type" value="Genomic_DNA"/>
</dbReference>
<evidence type="ECO:0000313" key="2">
    <source>
        <dbReference type="Proteomes" id="UP001241377"/>
    </source>
</evidence>
<gene>
    <name evidence="1" type="ORF">QFC19_003298</name>
</gene>
<name>A0ACC2W3K0_9TREE</name>
<comment type="caution">
    <text evidence="1">The sequence shown here is derived from an EMBL/GenBank/DDBJ whole genome shotgun (WGS) entry which is preliminary data.</text>
</comment>
<sequence length="914" mass="98146">MEADFGKRPAPTAPATVVPAKGKGTGSEGGSVESLLADLSNPSLSRSQEPSNLQQQDKARIPSFSQEMSMLPSAAASNGLGALNDPLLSQSLGMFASGQNFSPPFFPPMGTRSTGYQLQQPPLADNDGGNGSALSAFHGAERQNPSSFGGEGRSGTTTPHTLWQLLANFPQQGSLLPSYAAEEEFTSGAASSMPFSFVGAHQHAQQLSHLPSNHHQQQQQQHQPFELPERSTSNDFLPYNPPSTDRSVSVTRHHGNTTGKEAHDRGNDVGKSPLGGPGSGTPSMSGLMKAITNQIGYLEGDESKPYLRLHYFRVAGSTSVHPGINRICLKLRLKPDNLSDLASPANADPSSSSQQPVAGPSTVKGEKGPAHPPSPYAAIAFDEADMPPREVYEPLLEVFFDSLAQHFPSIQRLRLQNRLADGTMSAFLLNELTLCPLYSALCAISARFASNDKAYHANAGDVFAEKAMQLLVPALRLPTTDAVTSLLLLSQCEFGQNSESGYWHLMGLAIRMAEHLGSYKDAPEIFEDKDHYTRNKLLFWSLFVQDRLLSLSTGRICTIREDVLEVPLPLDEDLIPAPLPPGVNPQSKPEPFVALVKLMVIAGRISDLLNGNRGATRTLGSPLERDLASRMQTLQTELVQFYNDLPENLVWSTTNFKFWVSEHKGGVFLALHCMANAVLALLYHPALLASPNGADTPMTTGMQRSIKLSLTCARTICECIVFADLGSPISFISTPQITQALYVAGLAFVHEMRTSDFQLDSQTTKQSGSSEAFLHLIDKQNLGVIVNALKKLESAWAGAGVMLYVLQKRAAGFNRAGIEFDKSSEDIPTFVSVPDTGVLRRFTEPGALSGSDFKTLMAGLSAKSPTAGSNDGALAEGAPGSLGDLLSRYSVDDYNIDFLNSADFGLLSGGAQSS</sequence>
<evidence type="ECO:0000313" key="1">
    <source>
        <dbReference type="EMBL" id="KAJ9105963.1"/>
    </source>
</evidence>
<keyword evidence="2" id="KW-1185">Reference proteome</keyword>
<proteinExistence type="predicted"/>
<accession>A0ACC2W3K0</accession>